<keyword evidence="2" id="KW-1185">Reference proteome</keyword>
<evidence type="ECO:0000313" key="2">
    <source>
        <dbReference type="Proteomes" id="UP001631969"/>
    </source>
</evidence>
<dbReference type="EMBL" id="JBJURJ010000006">
    <property type="protein sequence ID" value="MFM9328918.1"/>
    <property type="molecule type" value="Genomic_DNA"/>
</dbReference>
<comment type="caution">
    <text evidence="1">The sequence shown here is derived from an EMBL/GenBank/DDBJ whole genome shotgun (WGS) entry which is preliminary data.</text>
</comment>
<gene>
    <name evidence="1" type="ORF">ACI1P1_11500</name>
</gene>
<evidence type="ECO:0000313" key="1">
    <source>
        <dbReference type="EMBL" id="MFM9328918.1"/>
    </source>
</evidence>
<name>A0ACC7NW08_9BACL</name>
<organism evidence="1 2">
    <name type="scientific">Paenibacillus mesotrionivorans</name>
    <dbReference type="NCBI Taxonomy" id="3160968"/>
    <lineage>
        <taxon>Bacteria</taxon>
        <taxon>Bacillati</taxon>
        <taxon>Bacillota</taxon>
        <taxon>Bacilli</taxon>
        <taxon>Bacillales</taxon>
        <taxon>Paenibacillaceae</taxon>
        <taxon>Paenibacillus</taxon>
    </lineage>
</organism>
<dbReference type="Proteomes" id="UP001631969">
    <property type="component" value="Unassembled WGS sequence"/>
</dbReference>
<reference evidence="1" key="1">
    <citation type="submission" date="2024-12" db="EMBL/GenBank/DDBJ databases">
        <authorList>
            <person name="Wu N."/>
        </authorList>
    </citation>
    <scope>NUCLEOTIDE SEQUENCE</scope>
    <source>
        <strain evidence="1">P15</strain>
    </source>
</reference>
<accession>A0ACC7NW08</accession>
<protein>
    <submittedName>
        <fullName evidence="1">Cold-inducible protein YdjO-related protein</fullName>
    </submittedName>
</protein>
<sequence length="69" mass="8143">MYSRNKWREEIPCEATAVWVCSNEECTCWMRNNFSFESIPTCWKCQSPMTSGTRQLPPIHNNNPEMKGR</sequence>
<proteinExistence type="predicted"/>